<feature type="compositionally biased region" description="Basic and acidic residues" evidence="8">
    <location>
        <begin position="15"/>
        <end position="25"/>
    </location>
</feature>
<accession>A0ABP8R5J5</accession>
<organism evidence="9 10">
    <name type="scientific">Actinoallomurus oryzae</name>
    <dbReference type="NCBI Taxonomy" id="502180"/>
    <lineage>
        <taxon>Bacteria</taxon>
        <taxon>Bacillati</taxon>
        <taxon>Actinomycetota</taxon>
        <taxon>Actinomycetes</taxon>
        <taxon>Streptosporangiales</taxon>
        <taxon>Thermomonosporaceae</taxon>
        <taxon>Actinoallomurus</taxon>
    </lineage>
</organism>
<dbReference type="InterPro" id="IPR003770">
    <property type="entry name" value="MLTG-like"/>
</dbReference>
<keyword evidence="1 7" id="KW-1003">Cell membrane</keyword>
<feature type="transmembrane region" description="Helical" evidence="7">
    <location>
        <begin position="47"/>
        <end position="68"/>
    </location>
</feature>
<feature type="compositionally biased region" description="Basic residues" evidence="8">
    <location>
        <begin position="27"/>
        <end position="43"/>
    </location>
</feature>
<comment type="subcellular location">
    <subcellularLocation>
        <location evidence="7">Cell membrane</location>
        <topology evidence="7">Single-pass membrane protein</topology>
    </subcellularLocation>
</comment>
<keyword evidence="4 7" id="KW-0472">Membrane</keyword>
<dbReference type="NCBIfam" id="TIGR00247">
    <property type="entry name" value="endolytic transglycosylase MltG"/>
    <property type="match status" value="1"/>
</dbReference>
<sequence>MSDADLDFLRQLAERQRSARTESAGRRGGHRGRRGRRRKKSRRGRRLAPIVAILFLVAVVGGGGYVGFTALSGFLNPPDYKGGGTGSVTVQIQDGDSVRQMGGRLEQADVVKSSSAFYKIAKDDPKATSIQPGYYQLKLHMSARAALALLLSPASRTGRVTFPEGKRASEVLATLAKRTHIPLKNFQRAAQNTKALGLPSYAHGQIEGYLYPFTYDPSPKATATQVLRAMVDQFKKAADDIDLESEAKRVHMSPHDVVVAASLVQAESGTTEDMPKVARVIENRLHSSEPWMHKLQLDSTVMYGLGKYGIVASGNDLKSTSPYNTYARPGLPPGAICNPGEEAMRAVLEPAKGPWKYFVTTDPTHHITKFTDSYSEFQRFRQELQQNLRHG</sequence>
<keyword evidence="5 7" id="KW-0456">Lyase</keyword>
<feature type="site" description="Important for catalytic activity" evidence="7">
    <location>
        <position position="267"/>
    </location>
</feature>
<evidence type="ECO:0000256" key="7">
    <source>
        <dbReference type="HAMAP-Rule" id="MF_02065"/>
    </source>
</evidence>
<keyword evidence="3 7" id="KW-1133">Transmembrane helix</keyword>
<dbReference type="Proteomes" id="UP001500503">
    <property type="component" value="Unassembled WGS sequence"/>
</dbReference>
<reference evidence="10" key="1">
    <citation type="journal article" date="2019" name="Int. J. Syst. Evol. Microbiol.">
        <title>The Global Catalogue of Microorganisms (GCM) 10K type strain sequencing project: providing services to taxonomists for standard genome sequencing and annotation.</title>
        <authorList>
            <consortium name="The Broad Institute Genomics Platform"/>
            <consortium name="The Broad Institute Genome Sequencing Center for Infectious Disease"/>
            <person name="Wu L."/>
            <person name="Ma J."/>
        </authorList>
    </citation>
    <scope>NUCLEOTIDE SEQUENCE [LARGE SCALE GENOMIC DNA]</scope>
    <source>
        <strain evidence="10">JCM 17933</strain>
    </source>
</reference>
<dbReference type="Gene3D" id="3.30.1490.480">
    <property type="entry name" value="Endolytic murein transglycosylase"/>
    <property type="match status" value="1"/>
</dbReference>
<evidence type="ECO:0000313" key="10">
    <source>
        <dbReference type="Proteomes" id="UP001500503"/>
    </source>
</evidence>
<proteinExistence type="inferred from homology"/>
<evidence type="ECO:0000256" key="4">
    <source>
        <dbReference type="ARBA" id="ARBA00023136"/>
    </source>
</evidence>
<comment type="similarity">
    <text evidence="7">Belongs to the transglycosylase MltG family.</text>
</comment>
<evidence type="ECO:0000256" key="1">
    <source>
        <dbReference type="ARBA" id="ARBA00022475"/>
    </source>
</evidence>
<protein>
    <recommendedName>
        <fullName evidence="7">Endolytic murein transglycosylase</fullName>
        <ecNumber evidence="7">4.2.2.29</ecNumber>
    </recommendedName>
    <alternativeName>
        <fullName evidence="7">Peptidoglycan lytic transglycosylase</fullName>
    </alternativeName>
    <alternativeName>
        <fullName evidence="7">Peptidoglycan polymerization terminase</fullName>
    </alternativeName>
</protein>
<evidence type="ECO:0000256" key="3">
    <source>
        <dbReference type="ARBA" id="ARBA00022989"/>
    </source>
</evidence>
<name>A0ABP8R5J5_9ACTN</name>
<keyword evidence="6 7" id="KW-0961">Cell wall biogenesis/degradation</keyword>
<comment type="catalytic activity">
    <reaction evidence="7">
        <text>a peptidoglycan chain = a peptidoglycan chain with N-acetyl-1,6-anhydromuramyl-[peptide] at the reducing end + a peptidoglycan chain with N-acetylglucosamine at the non-reducing end.</text>
        <dbReference type="EC" id="4.2.2.29"/>
    </reaction>
</comment>
<keyword evidence="2 7" id="KW-0812">Transmembrane</keyword>
<dbReference type="EC" id="4.2.2.29" evidence="7"/>
<evidence type="ECO:0000256" key="5">
    <source>
        <dbReference type="ARBA" id="ARBA00023239"/>
    </source>
</evidence>
<evidence type="ECO:0000256" key="8">
    <source>
        <dbReference type="SAM" id="MobiDB-lite"/>
    </source>
</evidence>
<evidence type="ECO:0000256" key="2">
    <source>
        <dbReference type="ARBA" id="ARBA00022692"/>
    </source>
</evidence>
<gene>
    <name evidence="7 9" type="primary">mltG</name>
    <name evidence="9" type="ORF">GCM10023191_093040</name>
</gene>
<evidence type="ECO:0000313" key="9">
    <source>
        <dbReference type="EMBL" id="GAA4518633.1"/>
    </source>
</evidence>
<dbReference type="HAMAP" id="MF_02065">
    <property type="entry name" value="MltG"/>
    <property type="match status" value="1"/>
</dbReference>
<dbReference type="PANTHER" id="PTHR30518:SF2">
    <property type="entry name" value="ENDOLYTIC MUREIN TRANSGLYCOSYLASE"/>
    <property type="match status" value="1"/>
</dbReference>
<comment type="caution">
    <text evidence="9">The sequence shown here is derived from an EMBL/GenBank/DDBJ whole genome shotgun (WGS) entry which is preliminary data.</text>
</comment>
<keyword evidence="10" id="KW-1185">Reference proteome</keyword>
<dbReference type="PANTHER" id="PTHR30518">
    <property type="entry name" value="ENDOLYTIC MUREIN TRANSGLYCOSYLASE"/>
    <property type="match status" value="1"/>
</dbReference>
<evidence type="ECO:0000256" key="6">
    <source>
        <dbReference type="ARBA" id="ARBA00023316"/>
    </source>
</evidence>
<dbReference type="Pfam" id="PF02618">
    <property type="entry name" value="YceG"/>
    <property type="match status" value="1"/>
</dbReference>
<feature type="region of interest" description="Disordered" evidence="8">
    <location>
        <begin position="15"/>
        <end position="43"/>
    </location>
</feature>
<comment type="function">
    <text evidence="7">Functions as a peptidoglycan terminase that cleaves nascent peptidoglycan strands endolytically to terminate their elongation.</text>
</comment>
<dbReference type="EMBL" id="BAABHF010000061">
    <property type="protein sequence ID" value="GAA4518633.1"/>
    <property type="molecule type" value="Genomic_DNA"/>
</dbReference>
<dbReference type="RefSeq" id="WP_345475064.1">
    <property type="nucleotide sequence ID" value="NZ_BAABHF010000061.1"/>
</dbReference>